<dbReference type="Pfam" id="PF10272">
    <property type="entry name" value="Tmpp129"/>
    <property type="match status" value="1"/>
</dbReference>
<keyword evidence="8" id="KW-1185">Reference proteome</keyword>
<evidence type="ECO:0008006" key="9">
    <source>
        <dbReference type="Google" id="ProtNLM"/>
    </source>
</evidence>
<dbReference type="GO" id="GO:0061630">
    <property type="term" value="F:ubiquitin protein ligase activity"/>
    <property type="evidence" value="ECO:0007669"/>
    <property type="project" value="InterPro"/>
</dbReference>
<gene>
    <name evidence="7" type="ORF">PMACD_LOCUS15494</name>
</gene>
<evidence type="ECO:0000256" key="1">
    <source>
        <dbReference type="ARBA" id="ARBA00004141"/>
    </source>
</evidence>
<evidence type="ECO:0000256" key="2">
    <source>
        <dbReference type="ARBA" id="ARBA00007332"/>
    </source>
</evidence>
<dbReference type="AlphaFoldDB" id="A0A821XRQ4"/>
<dbReference type="GO" id="GO:0016020">
    <property type="term" value="C:membrane"/>
    <property type="evidence" value="ECO:0007669"/>
    <property type="project" value="UniProtKB-SubCell"/>
</dbReference>
<dbReference type="GO" id="GO:0005783">
    <property type="term" value="C:endoplasmic reticulum"/>
    <property type="evidence" value="ECO:0007669"/>
    <property type="project" value="TreeGrafter"/>
</dbReference>
<keyword evidence="5 6" id="KW-0472">Membrane</keyword>
<protein>
    <recommendedName>
        <fullName evidence="9">E3 ubiquitin-protein ligase TM129</fullName>
    </recommendedName>
</protein>
<keyword evidence="4 6" id="KW-1133">Transmembrane helix</keyword>
<dbReference type="EMBL" id="CAJOBZ010000071">
    <property type="protein sequence ID" value="CAF4948994.1"/>
    <property type="molecule type" value="Genomic_DNA"/>
</dbReference>
<dbReference type="OrthoDB" id="10055027at2759"/>
<feature type="transmembrane region" description="Helical" evidence="6">
    <location>
        <begin position="80"/>
        <end position="99"/>
    </location>
</feature>
<dbReference type="PANTHER" id="PTHR31322">
    <property type="entry name" value="E3 UBIQUITIN-PROTEIN LIGASE TM129"/>
    <property type="match status" value="1"/>
</dbReference>
<evidence type="ECO:0000256" key="4">
    <source>
        <dbReference type="ARBA" id="ARBA00022989"/>
    </source>
</evidence>
<comment type="subcellular location">
    <subcellularLocation>
        <location evidence="1">Membrane</location>
        <topology evidence="1">Multi-pass membrane protein</topology>
    </subcellularLocation>
</comment>
<evidence type="ECO:0000256" key="6">
    <source>
        <dbReference type="SAM" id="Phobius"/>
    </source>
</evidence>
<comment type="caution">
    <text evidence="7">The sequence shown here is derived from an EMBL/GenBank/DDBJ whole genome shotgun (WGS) entry which is preliminary data.</text>
</comment>
<keyword evidence="3 6" id="KW-0812">Transmembrane</keyword>
<evidence type="ECO:0000256" key="3">
    <source>
        <dbReference type="ARBA" id="ARBA00022692"/>
    </source>
</evidence>
<evidence type="ECO:0000313" key="8">
    <source>
        <dbReference type="Proteomes" id="UP000663880"/>
    </source>
</evidence>
<dbReference type="InterPro" id="IPR018801">
    <property type="entry name" value="TM129"/>
</dbReference>
<reference evidence="7" key="1">
    <citation type="submission" date="2021-02" db="EMBL/GenBank/DDBJ databases">
        <authorList>
            <person name="Steward A R."/>
        </authorList>
    </citation>
    <scope>NUCLEOTIDE SEQUENCE</scope>
</reference>
<dbReference type="PANTHER" id="PTHR31322:SF2">
    <property type="entry name" value="E3 UBIQUITIN-PROTEIN LIGASE TM129"/>
    <property type="match status" value="1"/>
</dbReference>
<proteinExistence type="inferred from homology"/>
<dbReference type="GO" id="GO:0016567">
    <property type="term" value="P:protein ubiquitination"/>
    <property type="evidence" value="ECO:0007669"/>
    <property type="project" value="InterPro"/>
</dbReference>
<accession>A0A821XRQ4</accession>
<sequence>MDVLISLFYVLFALCIVFPPTEFVSAGFTIPQLFESYLGSEDNNFVKYHMRRISITLLIHSFLPLGYVVTLWCCGEQGEWMPCLFFASCAIPFLALYKLTCWWEHNQINHPVVKALLPYAEVEGDWRTFASSFNMEFRGSNNVFIPLNNVSTVKITTRWIIKVSQYSVNLVQQGDCTLVATGTDTHDLAPTGESEMQYLNIEAIPERENVKPFSFRISSITLRELQPRLERPVRVPEHISLIPPLIERFISVFKDHVRQNPVYYVDQELEQCIGCMHNQADIKINKRCVSDSLNGTRAPCQQCNCRVLWCAPCMARWWAARAGSLSPNAWLAARGSCPVCRAVFCMVDVSPAEKRRVSH</sequence>
<organism evidence="7 8">
    <name type="scientific">Pieris macdunnoughi</name>
    <dbReference type="NCBI Taxonomy" id="345717"/>
    <lineage>
        <taxon>Eukaryota</taxon>
        <taxon>Metazoa</taxon>
        <taxon>Ecdysozoa</taxon>
        <taxon>Arthropoda</taxon>
        <taxon>Hexapoda</taxon>
        <taxon>Insecta</taxon>
        <taxon>Pterygota</taxon>
        <taxon>Neoptera</taxon>
        <taxon>Endopterygota</taxon>
        <taxon>Lepidoptera</taxon>
        <taxon>Glossata</taxon>
        <taxon>Ditrysia</taxon>
        <taxon>Papilionoidea</taxon>
        <taxon>Pieridae</taxon>
        <taxon>Pierinae</taxon>
        <taxon>Pieris</taxon>
    </lineage>
</organism>
<evidence type="ECO:0000256" key="5">
    <source>
        <dbReference type="ARBA" id="ARBA00023136"/>
    </source>
</evidence>
<comment type="similarity">
    <text evidence="2">Belongs to the TMEM129 family.</text>
</comment>
<dbReference type="Proteomes" id="UP000663880">
    <property type="component" value="Unassembled WGS sequence"/>
</dbReference>
<name>A0A821XRQ4_9NEOP</name>
<evidence type="ECO:0000313" key="7">
    <source>
        <dbReference type="EMBL" id="CAF4948994.1"/>
    </source>
</evidence>
<feature type="transmembrane region" description="Helical" evidence="6">
    <location>
        <begin position="50"/>
        <end position="73"/>
    </location>
</feature>